<dbReference type="CDD" id="cd08349">
    <property type="entry name" value="BLMA_like"/>
    <property type="match status" value="1"/>
</dbReference>
<dbReference type="AlphaFoldDB" id="A0A2N5PNK2"/>
<reference evidence="7 9" key="2">
    <citation type="submission" date="2018-08" db="EMBL/GenBank/DDBJ databases">
        <title>A genome reference for cultivated species of the human gut microbiota.</title>
        <authorList>
            <person name="Zou Y."/>
            <person name="Xue W."/>
            <person name="Luo G."/>
        </authorList>
    </citation>
    <scope>NUCLEOTIDE SEQUENCE [LARGE SCALE GENOMIC DNA]</scope>
    <source>
        <strain evidence="7 9">AF33-12</strain>
    </source>
</reference>
<dbReference type="Proteomes" id="UP001212160">
    <property type="component" value="Unassembled WGS sequence"/>
</dbReference>
<gene>
    <name evidence="6" type="ORF">CDL18_10775</name>
    <name evidence="7" type="ORF">DWZ50_11455</name>
    <name evidence="5" type="ORF">PNW85_15500</name>
</gene>
<dbReference type="InterPro" id="IPR029068">
    <property type="entry name" value="Glyas_Bleomycin-R_OHBP_Dase"/>
</dbReference>
<accession>A0A2N5PNK2</accession>
<evidence type="ECO:0000256" key="1">
    <source>
        <dbReference type="ARBA" id="ARBA00011051"/>
    </source>
</evidence>
<feature type="domain" description="VOC" evidence="4">
    <location>
        <begin position="2"/>
        <end position="130"/>
    </location>
</feature>
<organism evidence="6 8">
    <name type="scientific">Mediterraneibacter gnavus</name>
    <name type="common">Ruminococcus gnavus</name>
    <dbReference type="NCBI Taxonomy" id="33038"/>
    <lineage>
        <taxon>Bacteria</taxon>
        <taxon>Bacillati</taxon>
        <taxon>Bacillota</taxon>
        <taxon>Clostridia</taxon>
        <taxon>Lachnospirales</taxon>
        <taxon>Lachnospiraceae</taxon>
        <taxon>Mediterraneibacter</taxon>
    </lineage>
</organism>
<dbReference type="Proteomes" id="UP000234849">
    <property type="component" value="Unassembled WGS sequence"/>
</dbReference>
<reference evidence="6 8" key="1">
    <citation type="journal article" date="2017" name="Genome Med.">
        <title>A novel Ruminococcus gnavus clade enriched in inflammatory bowel disease patients.</title>
        <authorList>
            <person name="Hall A.B."/>
            <person name="Yassour M."/>
            <person name="Sauk J."/>
            <person name="Garner A."/>
            <person name="Jiang X."/>
            <person name="Arthur T."/>
            <person name="Lagoudas G.K."/>
            <person name="Vatanen T."/>
            <person name="Fornelos N."/>
            <person name="Wilson R."/>
            <person name="Bertha M."/>
            <person name="Cohen M."/>
            <person name="Garber J."/>
            <person name="Khalili H."/>
            <person name="Gevers D."/>
            <person name="Ananthakrishnan A.N."/>
            <person name="Kugathasan S."/>
            <person name="Lander E.S."/>
            <person name="Blainey P."/>
            <person name="Vlamakis H."/>
            <person name="Xavier R.J."/>
            <person name="Huttenhower C."/>
        </authorList>
    </citation>
    <scope>NUCLEOTIDE SEQUENCE [LARGE SCALE GENOMIC DNA]</scope>
    <source>
        <strain evidence="6 8">RJX1118</strain>
    </source>
</reference>
<evidence type="ECO:0000256" key="2">
    <source>
        <dbReference type="ARBA" id="ARBA00021572"/>
    </source>
</evidence>
<evidence type="ECO:0000313" key="6">
    <source>
        <dbReference type="EMBL" id="PLT54178.1"/>
    </source>
</evidence>
<dbReference type="PROSITE" id="PS51819">
    <property type="entry name" value="VOC"/>
    <property type="match status" value="1"/>
</dbReference>
<keyword evidence="3" id="KW-0046">Antibiotic resistance</keyword>
<dbReference type="GO" id="GO:0046677">
    <property type="term" value="P:response to antibiotic"/>
    <property type="evidence" value="ECO:0007669"/>
    <property type="project" value="UniProtKB-KW"/>
</dbReference>
<dbReference type="Gene3D" id="3.10.180.10">
    <property type="entry name" value="2,3-Dihydroxybiphenyl 1,2-Dioxygenase, domain 1"/>
    <property type="match status" value="1"/>
</dbReference>
<dbReference type="EMBL" id="NIHM01000014">
    <property type="protein sequence ID" value="PLT54178.1"/>
    <property type="molecule type" value="Genomic_DNA"/>
</dbReference>
<evidence type="ECO:0000313" key="5">
    <source>
        <dbReference type="EMBL" id="MDB8688050.1"/>
    </source>
</evidence>
<dbReference type="RefSeq" id="WP_101875253.1">
    <property type="nucleotide sequence ID" value="NZ_AP031447.1"/>
</dbReference>
<evidence type="ECO:0000256" key="3">
    <source>
        <dbReference type="ARBA" id="ARBA00023251"/>
    </source>
</evidence>
<sequence>MKFNKMIPELTVSDINKTKEFYLNILGFKLEYEREADRFIFLSFEETQLMFEEMHENGWNVAEMSYPFGRGINFSIEVEDIDMIYHKLILNEYPLYRSMMTNKYESNGEYITQKEFLVQDPDGYLLRFTD</sequence>
<dbReference type="InterPro" id="IPR037523">
    <property type="entry name" value="VOC_core"/>
</dbReference>
<evidence type="ECO:0000313" key="9">
    <source>
        <dbReference type="Proteomes" id="UP000285610"/>
    </source>
</evidence>
<evidence type="ECO:0000313" key="8">
    <source>
        <dbReference type="Proteomes" id="UP000234849"/>
    </source>
</evidence>
<reference evidence="5" key="3">
    <citation type="submission" date="2023-01" db="EMBL/GenBank/DDBJ databases">
        <title>Human gut microbiome strain richness.</title>
        <authorList>
            <person name="Chen-Liaw A."/>
        </authorList>
    </citation>
    <scope>NUCLEOTIDE SEQUENCE</scope>
    <source>
        <strain evidence="5">RTP21484st1_H11_RTP21484_190118</strain>
    </source>
</reference>
<evidence type="ECO:0000259" key="4">
    <source>
        <dbReference type="PROSITE" id="PS51819"/>
    </source>
</evidence>
<protein>
    <recommendedName>
        <fullName evidence="2">Bleomycin resistance protein</fullName>
    </recommendedName>
</protein>
<dbReference type="Pfam" id="PF00903">
    <property type="entry name" value="Glyoxalase"/>
    <property type="match status" value="1"/>
</dbReference>
<dbReference type="EMBL" id="QRQE01000027">
    <property type="protein sequence ID" value="RHM74484.1"/>
    <property type="molecule type" value="Genomic_DNA"/>
</dbReference>
<comment type="caution">
    <text evidence="6">The sequence shown here is derived from an EMBL/GenBank/DDBJ whole genome shotgun (WGS) entry which is preliminary data.</text>
</comment>
<name>A0A2N5PNK2_MEDGN</name>
<dbReference type="Proteomes" id="UP000285610">
    <property type="component" value="Unassembled WGS sequence"/>
</dbReference>
<dbReference type="InterPro" id="IPR000335">
    <property type="entry name" value="Bleomycin-R"/>
</dbReference>
<dbReference type="InterPro" id="IPR004360">
    <property type="entry name" value="Glyas_Fos-R_dOase_dom"/>
</dbReference>
<dbReference type="SUPFAM" id="SSF54593">
    <property type="entry name" value="Glyoxalase/Bleomycin resistance protein/Dihydroxybiphenyl dioxygenase"/>
    <property type="match status" value="1"/>
</dbReference>
<comment type="similarity">
    <text evidence="1">Belongs to the bleomycin resistance protein family.</text>
</comment>
<dbReference type="EMBL" id="JAQMLA010000060">
    <property type="protein sequence ID" value="MDB8688050.1"/>
    <property type="molecule type" value="Genomic_DNA"/>
</dbReference>
<evidence type="ECO:0000313" key="7">
    <source>
        <dbReference type="EMBL" id="RHM74484.1"/>
    </source>
</evidence>
<proteinExistence type="inferred from homology"/>